<feature type="region of interest" description="Disordered" evidence="1">
    <location>
        <begin position="50"/>
        <end position="87"/>
    </location>
</feature>
<dbReference type="Proteomes" id="UP000828390">
    <property type="component" value="Unassembled WGS sequence"/>
</dbReference>
<organism evidence="2 3">
    <name type="scientific">Dreissena polymorpha</name>
    <name type="common">Zebra mussel</name>
    <name type="synonym">Mytilus polymorpha</name>
    <dbReference type="NCBI Taxonomy" id="45954"/>
    <lineage>
        <taxon>Eukaryota</taxon>
        <taxon>Metazoa</taxon>
        <taxon>Spiralia</taxon>
        <taxon>Lophotrochozoa</taxon>
        <taxon>Mollusca</taxon>
        <taxon>Bivalvia</taxon>
        <taxon>Autobranchia</taxon>
        <taxon>Heteroconchia</taxon>
        <taxon>Euheterodonta</taxon>
        <taxon>Imparidentia</taxon>
        <taxon>Neoheterodontei</taxon>
        <taxon>Myida</taxon>
        <taxon>Dreissenoidea</taxon>
        <taxon>Dreissenidae</taxon>
        <taxon>Dreissena</taxon>
    </lineage>
</organism>
<evidence type="ECO:0000313" key="3">
    <source>
        <dbReference type="Proteomes" id="UP000828390"/>
    </source>
</evidence>
<accession>A0A9D4IDP9</accession>
<evidence type="ECO:0000313" key="2">
    <source>
        <dbReference type="EMBL" id="KAH3771546.1"/>
    </source>
</evidence>
<evidence type="ECO:0000256" key="1">
    <source>
        <dbReference type="SAM" id="MobiDB-lite"/>
    </source>
</evidence>
<gene>
    <name evidence="2" type="ORF">DPMN_172870</name>
</gene>
<keyword evidence="3" id="KW-1185">Reference proteome</keyword>
<comment type="caution">
    <text evidence="2">The sequence shown here is derived from an EMBL/GenBank/DDBJ whole genome shotgun (WGS) entry which is preliminary data.</text>
</comment>
<feature type="compositionally biased region" description="Polar residues" evidence="1">
    <location>
        <begin position="68"/>
        <end position="80"/>
    </location>
</feature>
<name>A0A9D4IDP9_DREPO</name>
<proteinExistence type="predicted"/>
<sequence>MLRLYKQNLCILRKVFWVGPLIGGIFGGFTYEYTQCSSEDIQRFRSSFRRKKSQSYGEPGQDQRCDSPLTTEFSFTPRTASNEDLRL</sequence>
<dbReference type="AlphaFoldDB" id="A0A9D4IDP9"/>
<reference evidence="2" key="2">
    <citation type="submission" date="2020-11" db="EMBL/GenBank/DDBJ databases">
        <authorList>
            <person name="McCartney M.A."/>
            <person name="Auch B."/>
            <person name="Kono T."/>
            <person name="Mallez S."/>
            <person name="Becker A."/>
            <person name="Gohl D.M."/>
            <person name="Silverstein K.A.T."/>
            <person name="Koren S."/>
            <person name="Bechman K.B."/>
            <person name="Herman A."/>
            <person name="Abrahante J.E."/>
            <person name="Garbe J."/>
        </authorList>
    </citation>
    <scope>NUCLEOTIDE SEQUENCE</scope>
    <source>
        <strain evidence="2">Duluth1</strain>
        <tissue evidence="2">Whole animal</tissue>
    </source>
</reference>
<dbReference type="EMBL" id="JAIWYP010000009">
    <property type="protein sequence ID" value="KAH3771546.1"/>
    <property type="molecule type" value="Genomic_DNA"/>
</dbReference>
<reference evidence="2" key="1">
    <citation type="journal article" date="2019" name="bioRxiv">
        <title>The Genome of the Zebra Mussel, Dreissena polymorpha: A Resource for Invasive Species Research.</title>
        <authorList>
            <person name="McCartney M.A."/>
            <person name="Auch B."/>
            <person name="Kono T."/>
            <person name="Mallez S."/>
            <person name="Zhang Y."/>
            <person name="Obille A."/>
            <person name="Becker A."/>
            <person name="Abrahante J.E."/>
            <person name="Garbe J."/>
            <person name="Badalamenti J.P."/>
            <person name="Herman A."/>
            <person name="Mangelson H."/>
            <person name="Liachko I."/>
            <person name="Sullivan S."/>
            <person name="Sone E.D."/>
            <person name="Koren S."/>
            <person name="Silverstein K.A.T."/>
            <person name="Beckman K.B."/>
            <person name="Gohl D.M."/>
        </authorList>
    </citation>
    <scope>NUCLEOTIDE SEQUENCE</scope>
    <source>
        <strain evidence="2">Duluth1</strain>
        <tissue evidence="2">Whole animal</tissue>
    </source>
</reference>
<protein>
    <submittedName>
        <fullName evidence="2">Uncharacterized protein</fullName>
    </submittedName>
</protein>